<feature type="DNA-binding region" description="H-T-H motif" evidence="4">
    <location>
        <begin position="45"/>
        <end position="64"/>
    </location>
</feature>
<gene>
    <name evidence="6" type="ORF">LMG27177_07336</name>
</gene>
<proteinExistence type="predicted"/>
<dbReference type="GO" id="GO:0003677">
    <property type="term" value="F:DNA binding"/>
    <property type="evidence" value="ECO:0007669"/>
    <property type="project" value="UniProtKB-UniRule"/>
</dbReference>
<evidence type="ECO:0000256" key="4">
    <source>
        <dbReference type="PROSITE-ProRule" id="PRU00335"/>
    </source>
</evidence>
<evidence type="ECO:0000256" key="3">
    <source>
        <dbReference type="ARBA" id="ARBA00023163"/>
    </source>
</evidence>
<evidence type="ECO:0000259" key="5">
    <source>
        <dbReference type="PROSITE" id="PS50977"/>
    </source>
</evidence>
<dbReference type="PANTHER" id="PTHR47506">
    <property type="entry name" value="TRANSCRIPTIONAL REGULATORY PROTEIN"/>
    <property type="match status" value="1"/>
</dbReference>
<dbReference type="InterPro" id="IPR009057">
    <property type="entry name" value="Homeodomain-like_sf"/>
</dbReference>
<dbReference type="PROSITE" id="PS50977">
    <property type="entry name" value="HTH_TETR_2"/>
    <property type="match status" value="1"/>
</dbReference>
<accession>A0A6J5H407</accession>
<organism evidence="6 7">
    <name type="scientific">Paraburkholderia fynbosensis</name>
    <dbReference type="NCBI Taxonomy" id="1200993"/>
    <lineage>
        <taxon>Bacteria</taxon>
        <taxon>Pseudomonadati</taxon>
        <taxon>Pseudomonadota</taxon>
        <taxon>Betaproteobacteria</taxon>
        <taxon>Burkholderiales</taxon>
        <taxon>Burkholderiaceae</taxon>
        <taxon>Paraburkholderia</taxon>
    </lineage>
</organism>
<dbReference type="InterPro" id="IPR001647">
    <property type="entry name" value="HTH_TetR"/>
</dbReference>
<name>A0A6J5H407_9BURK</name>
<keyword evidence="1" id="KW-0805">Transcription regulation</keyword>
<evidence type="ECO:0000256" key="1">
    <source>
        <dbReference type="ARBA" id="ARBA00023015"/>
    </source>
</evidence>
<protein>
    <recommendedName>
        <fullName evidence="5">HTH tetR-type domain-containing protein</fullName>
    </recommendedName>
</protein>
<dbReference type="Gene3D" id="1.10.357.10">
    <property type="entry name" value="Tetracycline Repressor, domain 2"/>
    <property type="match status" value="1"/>
</dbReference>
<keyword evidence="3" id="KW-0804">Transcription</keyword>
<dbReference type="Pfam" id="PF00440">
    <property type="entry name" value="TetR_N"/>
    <property type="match status" value="1"/>
</dbReference>
<dbReference type="InterPro" id="IPR036271">
    <property type="entry name" value="Tet_transcr_reg_TetR-rel_C_sf"/>
</dbReference>
<dbReference type="AlphaFoldDB" id="A0A6J5H407"/>
<dbReference type="SUPFAM" id="SSF48498">
    <property type="entry name" value="Tetracyclin repressor-like, C-terminal domain"/>
    <property type="match status" value="1"/>
</dbReference>
<dbReference type="PRINTS" id="PR00455">
    <property type="entry name" value="HTHTETR"/>
</dbReference>
<dbReference type="Proteomes" id="UP000494252">
    <property type="component" value="Unassembled WGS sequence"/>
</dbReference>
<dbReference type="EMBL" id="CADIKI010000039">
    <property type="protein sequence ID" value="CAB3810619.1"/>
    <property type="molecule type" value="Genomic_DNA"/>
</dbReference>
<evidence type="ECO:0000313" key="7">
    <source>
        <dbReference type="Proteomes" id="UP000494252"/>
    </source>
</evidence>
<reference evidence="6 7" key="1">
    <citation type="submission" date="2020-04" db="EMBL/GenBank/DDBJ databases">
        <authorList>
            <person name="De Canck E."/>
        </authorList>
    </citation>
    <scope>NUCLEOTIDE SEQUENCE [LARGE SCALE GENOMIC DNA]</scope>
    <source>
        <strain evidence="6 7">LMG 27177</strain>
    </source>
</reference>
<feature type="domain" description="HTH tetR-type" evidence="5">
    <location>
        <begin position="22"/>
        <end position="82"/>
    </location>
</feature>
<sequence>MSSGSISIFLMRGVAVKNEGSSSSRERILAAATKIAQAHGYNGLNFRELAEDVGIRAASIYHHFASKADLGAAVAKRYWEDSAATLDALLAGSPNPARALSQYPATFRTALERGNRICLCSFMAAESDDLPQVVMKEVRSFADVNVAWLSRVLAAAGIVRSEETEERARAIFAAVAGAQLVARSRSDIALYDALIESYRVAGLIPASTF</sequence>
<dbReference type="PANTHER" id="PTHR47506:SF1">
    <property type="entry name" value="HTH-TYPE TRANSCRIPTIONAL REGULATOR YJDC"/>
    <property type="match status" value="1"/>
</dbReference>
<keyword evidence="2 4" id="KW-0238">DNA-binding</keyword>
<evidence type="ECO:0000256" key="2">
    <source>
        <dbReference type="ARBA" id="ARBA00023125"/>
    </source>
</evidence>
<dbReference type="SUPFAM" id="SSF46689">
    <property type="entry name" value="Homeodomain-like"/>
    <property type="match status" value="1"/>
</dbReference>
<keyword evidence="7" id="KW-1185">Reference proteome</keyword>
<evidence type="ECO:0000313" key="6">
    <source>
        <dbReference type="EMBL" id="CAB3810619.1"/>
    </source>
</evidence>